<comment type="caution">
    <text evidence="11">The sequence shown here is derived from an EMBL/GenBank/DDBJ whole genome shotgun (WGS) entry which is preliminary data.</text>
</comment>
<dbReference type="InterPro" id="IPR004009">
    <property type="entry name" value="SH3_Myosin"/>
</dbReference>
<evidence type="ECO:0000313" key="11">
    <source>
        <dbReference type="EMBL" id="KAE8732841.1"/>
    </source>
</evidence>
<evidence type="ECO:0000259" key="10">
    <source>
        <dbReference type="PROSITE" id="PS51844"/>
    </source>
</evidence>
<dbReference type="Gene3D" id="3.40.850.10">
    <property type="entry name" value="Kinesin motor domain"/>
    <property type="match status" value="1"/>
</dbReference>
<evidence type="ECO:0000259" key="9">
    <source>
        <dbReference type="PROSITE" id="PS51456"/>
    </source>
</evidence>
<sequence>MSQKTGVPPSHRFTKSLPVDFRFMGSPTSDVVGYADINLETDGVTNLSSPGKNGDSGVKVVERVGNGVADTEQGNEDSPYSGNVKLAENSPSVGDEDLDSTTAPFPSVSKSSNGHRWSDITSYATKKKVQSWFQLPNGNWELGRIMSTSGMESVISLPAGKVLKVNSDSLIPANPDILDGVDDLMQLSYLNEPSVLFNLRYRYNQDMIYTKAGPVLVAINPFKKVLLYGNDYIEAYKNKSIESPHVYAIADTAIREMTRDEVNQSIIISGESGAGKTETAKIAMQYLAVLGGGSGIEYEILKTNPILEAFGNAKTLRNDNSSRFGKLIEIHLVNLEKYLEPRFKPFGFVLHMAVLLEKSRVVQCAGGERSYHIFYQLCAGAPRALRGKFVAIVIFL</sequence>
<dbReference type="PANTHER" id="PTHR13140:SF780">
    <property type="entry name" value="MYOSIN-1"/>
    <property type="match status" value="1"/>
</dbReference>
<keyword evidence="12" id="KW-1185">Reference proteome</keyword>
<evidence type="ECO:0000256" key="8">
    <source>
        <dbReference type="SAM" id="MobiDB-lite"/>
    </source>
</evidence>
<keyword evidence="3" id="KW-0112">Calmodulin-binding</keyword>
<dbReference type="SUPFAM" id="SSF52540">
    <property type="entry name" value="P-loop containing nucleoside triphosphate hydrolases"/>
    <property type="match status" value="1"/>
</dbReference>
<dbReference type="PRINTS" id="PR00193">
    <property type="entry name" value="MYOSINHEAVY"/>
</dbReference>
<dbReference type="Proteomes" id="UP000436088">
    <property type="component" value="Unassembled WGS sequence"/>
</dbReference>
<dbReference type="Pfam" id="PF25369">
    <property type="entry name" value="SH3_VIII-1_N"/>
    <property type="match status" value="1"/>
</dbReference>
<proteinExistence type="inferred from homology"/>
<evidence type="ECO:0000256" key="1">
    <source>
        <dbReference type="ARBA" id="ARBA00022741"/>
    </source>
</evidence>
<feature type="domain" description="Myosin motor" evidence="9">
    <location>
        <begin position="179"/>
        <end position="396"/>
    </location>
</feature>
<evidence type="ECO:0000256" key="3">
    <source>
        <dbReference type="ARBA" id="ARBA00022860"/>
    </source>
</evidence>
<comment type="caution">
    <text evidence="7">Lacks conserved residue(s) required for the propagation of feature annotation.</text>
</comment>
<dbReference type="InterPro" id="IPR001609">
    <property type="entry name" value="Myosin_head_motor_dom-like"/>
</dbReference>
<dbReference type="PROSITE" id="PS51456">
    <property type="entry name" value="MYOSIN_MOTOR"/>
    <property type="match status" value="1"/>
</dbReference>
<keyword evidence="5 7" id="KW-0505">Motor protein</keyword>
<dbReference type="GO" id="GO:0007015">
    <property type="term" value="P:actin filament organization"/>
    <property type="evidence" value="ECO:0007669"/>
    <property type="project" value="TreeGrafter"/>
</dbReference>
<dbReference type="GO" id="GO:0016020">
    <property type="term" value="C:membrane"/>
    <property type="evidence" value="ECO:0007669"/>
    <property type="project" value="TreeGrafter"/>
</dbReference>
<protein>
    <submittedName>
        <fullName evidence="11">Myosin-1</fullName>
    </submittedName>
</protein>
<feature type="compositionally biased region" description="Polar residues" evidence="8">
    <location>
        <begin position="100"/>
        <end position="116"/>
    </location>
</feature>
<dbReference type="EMBL" id="VEPZ02000132">
    <property type="protein sequence ID" value="KAE8732841.1"/>
    <property type="molecule type" value="Genomic_DNA"/>
</dbReference>
<dbReference type="GO" id="GO:0000146">
    <property type="term" value="F:microfilament motor activity"/>
    <property type="evidence" value="ECO:0007669"/>
    <property type="project" value="TreeGrafter"/>
</dbReference>
<keyword evidence="4 7" id="KW-0518">Myosin</keyword>
<feature type="region of interest" description="Disordered" evidence="8">
    <location>
        <begin position="67"/>
        <end position="116"/>
    </location>
</feature>
<accession>A0A6A3D090</accession>
<dbReference type="InterPro" id="IPR027417">
    <property type="entry name" value="P-loop_NTPase"/>
</dbReference>
<dbReference type="SMART" id="SM00242">
    <property type="entry name" value="MYSc"/>
    <property type="match status" value="1"/>
</dbReference>
<evidence type="ECO:0000313" key="12">
    <source>
        <dbReference type="Proteomes" id="UP000436088"/>
    </source>
</evidence>
<keyword evidence="6 7" id="KW-0009">Actin-binding</keyword>
<dbReference type="GO" id="GO:0016459">
    <property type="term" value="C:myosin complex"/>
    <property type="evidence" value="ECO:0007669"/>
    <property type="project" value="UniProtKB-KW"/>
</dbReference>
<comment type="similarity">
    <text evidence="7">Belongs to the TRAFAC class myosin-kinesin ATPase superfamily. Myosin family.</text>
</comment>
<evidence type="ECO:0000256" key="5">
    <source>
        <dbReference type="ARBA" id="ARBA00023175"/>
    </source>
</evidence>
<dbReference type="GO" id="GO:0005524">
    <property type="term" value="F:ATP binding"/>
    <property type="evidence" value="ECO:0007669"/>
    <property type="project" value="UniProtKB-UniRule"/>
</dbReference>
<organism evidence="11 12">
    <name type="scientific">Hibiscus syriacus</name>
    <name type="common">Rose of Sharon</name>
    <dbReference type="NCBI Taxonomy" id="106335"/>
    <lineage>
        <taxon>Eukaryota</taxon>
        <taxon>Viridiplantae</taxon>
        <taxon>Streptophyta</taxon>
        <taxon>Embryophyta</taxon>
        <taxon>Tracheophyta</taxon>
        <taxon>Spermatophyta</taxon>
        <taxon>Magnoliopsida</taxon>
        <taxon>eudicotyledons</taxon>
        <taxon>Gunneridae</taxon>
        <taxon>Pentapetalae</taxon>
        <taxon>rosids</taxon>
        <taxon>malvids</taxon>
        <taxon>Malvales</taxon>
        <taxon>Malvaceae</taxon>
        <taxon>Malvoideae</taxon>
        <taxon>Hibiscus</taxon>
    </lineage>
</organism>
<evidence type="ECO:0000256" key="7">
    <source>
        <dbReference type="PROSITE-ProRule" id="PRU00782"/>
    </source>
</evidence>
<dbReference type="AlphaFoldDB" id="A0A6A3D090"/>
<gene>
    <name evidence="11" type="ORF">F3Y22_tig00001713pilonHSYRG00065</name>
</gene>
<evidence type="ECO:0000256" key="2">
    <source>
        <dbReference type="ARBA" id="ARBA00022840"/>
    </source>
</evidence>
<dbReference type="InterPro" id="IPR057535">
    <property type="entry name" value="MYO1-3_N_SH3"/>
</dbReference>
<dbReference type="PANTHER" id="PTHR13140">
    <property type="entry name" value="MYOSIN"/>
    <property type="match status" value="1"/>
</dbReference>
<feature type="binding site" evidence="7">
    <location>
        <begin position="270"/>
        <end position="277"/>
    </location>
    <ligand>
        <name>ATP</name>
        <dbReference type="ChEBI" id="CHEBI:30616"/>
    </ligand>
</feature>
<dbReference type="PROSITE" id="PS51844">
    <property type="entry name" value="SH3_LIKE"/>
    <property type="match status" value="1"/>
</dbReference>
<evidence type="ECO:0000256" key="6">
    <source>
        <dbReference type="ARBA" id="ARBA00023203"/>
    </source>
</evidence>
<dbReference type="InterPro" id="IPR036961">
    <property type="entry name" value="Kinesin_motor_dom_sf"/>
</dbReference>
<dbReference type="GO" id="GO:0005516">
    <property type="term" value="F:calmodulin binding"/>
    <property type="evidence" value="ECO:0007669"/>
    <property type="project" value="UniProtKB-KW"/>
</dbReference>
<keyword evidence="2 7" id="KW-0067">ATP-binding</keyword>
<dbReference type="GO" id="GO:0051015">
    <property type="term" value="F:actin filament binding"/>
    <property type="evidence" value="ECO:0007669"/>
    <property type="project" value="TreeGrafter"/>
</dbReference>
<reference evidence="11" key="1">
    <citation type="submission" date="2019-09" db="EMBL/GenBank/DDBJ databases">
        <title>Draft genome information of white flower Hibiscus syriacus.</title>
        <authorList>
            <person name="Kim Y.-M."/>
        </authorList>
    </citation>
    <scope>NUCLEOTIDE SEQUENCE [LARGE SCALE GENOMIC DNA]</scope>
    <source>
        <strain evidence="11">YM2019G1</strain>
    </source>
</reference>
<name>A0A6A3D090_HIBSY</name>
<dbReference type="GO" id="GO:0005737">
    <property type="term" value="C:cytoplasm"/>
    <property type="evidence" value="ECO:0007669"/>
    <property type="project" value="TreeGrafter"/>
</dbReference>
<keyword evidence="1 7" id="KW-0547">Nucleotide-binding</keyword>
<dbReference type="Pfam" id="PF00063">
    <property type="entry name" value="Myosin_head"/>
    <property type="match status" value="1"/>
</dbReference>
<evidence type="ECO:0000256" key="4">
    <source>
        <dbReference type="ARBA" id="ARBA00023123"/>
    </source>
</evidence>
<feature type="domain" description="Myosin N-terminal SH3-like" evidence="10">
    <location>
        <begin position="126"/>
        <end position="175"/>
    </location>
</feature>